<evidence type="ECO:0000256" key="3">
    <source>
        <dbReference type="ARBA" id="ARBA00022448"/>
    </source>
</evidence>
<keyword evidence="21" id="KW-1185">Reference proteome</keyword>
<dbReference type="KEGG" id="gsh:117350574"/>
<evidence type="ECO:0000256" key="9">
    <source>
        <dbReference type="ARBA" id="ARBA00022989"/>
    </source>
</evidence>
<sequence length="809" mass="92587">MLSITEATSLTEDQSSFKTLKPWWDVLMDYLVILMLMASIFSGTLLIYKDNMLCLPVDDDLPNASAGKNPSASSSHAPTPQPSVTGTASRTTHLTTSAMADHAKSGHPTNLDYQQYIYISRVCYQKVLPWYSKYSPYLALMHSLILMVSSNFWFKYPKTSSKIEHFLSILRKCFESPWTTKALSETACQNSEEEPRRLKACTSRILDRSTDEPISPSSSYRGEAPFAISDISSATILDKKDGEQAKALFEKIRKFRAHTEDTDLIYKVYVGQTLFKVFKFLLILGYTSWFVGAIEFKHICKPDIQNLTGYSVFFCTHNLAFILQKLLITYMVLVCIYGLVGIYTLFWIFTQSLREYSFEKVREESSFSDIPDVRNDFAFLLHMADQYDQLYSKRFAIFLSAVSENKLLEMNLNYEWTYEKLRQNVSRDANGRLELQLFMLPGLPRAVFQMTDLEVLKLELISDVKFPSKISKMTWLSELYLYHCPAKVEHVAFTFLKDHLKVLHIKFTDIDEIPLWAYSLKGLLELHLSGNLSSVNNKVIALESLKELKNLKVLTLKTNLTKIPSTVVELASHLSRLAIQNEGTKLIIMNNLKKMVNLRELELHHCELEKIPHAVFNLTHLQMLDLKLNGIQRVEDMECFHHLRRLSCLKLCHNNIAFIPATIGNIQNLEQLFLSHNRIETLPNDLFSLHKLRHLDLSDNSISVIPQAMGQLGLLHSFIVSNNKIEVLPCELFRCIRLKVLHLGNNKLSCLPSEVGELTQISSLELKGNSLEGLPLELGLCPFLKRSGLIVEDYLFDMLPSDVKERMTE</sequence>
<keyword evidence="4" id="KW-1003">Cell membrane</keyword>
<dbReference type="Pfam" id="PF13855">
    <property type="entry name" value="LRR_8"/>
    <property type="match status" value="1"/>
</dbReference>
<evidence type="ECO:0000256" key="7">
    <source>
        <dbReference type="ARBA" id="ARBA00022729"/>
    </source>
</evidence>
<feature type="domain" description="LRRC8 pannexin-like TM region" evidence="19">
    <location>
        <begin position="1"/>
        <end position="345"/>
    </location>
</feature>
<evidence type="ECO:0000256" key="16">
    <source>
        <dbReference type="ARBA" id="ARBA00024167"/>
    </source>
</evidence>
<comment type="catalytic activity">
    <reaction evidence="15">
        <text>taurine(out) = taurine(in)</text>
        <dbReference type="Rhea" id="RHEA:66328"/>
        <dbReference type="ChEBI" id="CHEBI:507393"/>
    </reaction>
</comment>
<name>A0A6P8PHG2_GEOSA</name>
<evidence type="ECO:0000256" key="5">
    <source>
        <dbReference type="ARBA" id="ARBA00022614"/>
    </source>
</evidence>
<proteinExistence type="inferred from homology"/>
<keyword evidence="9 18" id="KW-1133">Transmembrane helix</keyword>
<dbReference type="RefSeq" id="XP_033780799.1">
    <property type="nucleotide sequence ID" value="XM_033924908.1"/>
</dbReference>
<dbReference type="InterPro" id="IPR055414">
    <property type="entry name" value="LRR_R13L4/SHOC2-like"/>
</dbReference>
<dbReference type="InterPro" id="IPR003591">
    <property type="entry name" value="Leu-rich_rpt_typical-subtyp"/>
</dbReference>
<dbReference type="Pfam" id="PF00560">
    <property type="entry name" value="LRR_1"/>
    <property type="match status" value="1"/>
</dbReference>
<dbReference type="Pfam" id="PF23598">
    <property type="entry name" value="LRR_14"/>
    <property type="match status" value="1"/>
</dbReference>
<comment type="catalytic activity">
    <reaction evidence="14">
        <text>iodide(out) = iodide(in)</text>
        <dbReference type="Rhea" id="RHEA:66324"/>
        <dbReference type="ChEBI" id="CHEBI:16382"/>
    </reaction>
</comment>
<evidence type="ECO:0000256" key="17">
    <source>
        <dbReference type="SAM" id="MobiDB-lite"/>
    </source>
</evidence>
<keyword evidence="11 18" id="KW-0472">Membrane</keyword>
<dbReference type="InterPro" id="IPR021040">
    <property type="entry name" value="LRRC8_Pannexin-like"/>
</dbReference>
<protein>
    <submittedName>
        <fullName evidence="22 23">Volume-regulated anion channel subunit LRRC8D-like</fullName>
    </submittedName>
</protein>
<comment type="similarity">
    <text evidence="2">Belongs to the LRRC8 family.</text>
</comment>
<evidence type="ECO:0000259" key="20">
    <source>
        <dbReference type="Pfam" id="PF23598"/>
    </source>
</evidence>
<feature type="compositionally biased region" description="Polar residues" evidence="17">
    <location>
        <begin position="66"/>
        <end position="89"/>
    </location>
</feature>
<evidence type="ECO:0000256" key="10">
    <source>
        <dbReference type="ARBA" id="ARBA00023065"/>
    </source>
</evidence>
<evidence type="ECO:0000256" key="15">
    <source>
        <dbReference type="ARBA" id="ARBA00024158"/>
    </source>
</evidence>
<dbReference type="GO" id="GO:0034220">
    <property type="term" value="P:monoatomic ion transmembrane transport"/>
    <property type="evidence" value="ECO:0007669"/>
    <property type="project" value="UniProtKB-KW"/>
</dbReference>
<evidence type="ECO:0000256" key="4">
    <source>
        <dbReference type="ARBA" id="ARBA00022475"/>
    </source>
</evidence>
<dbReference type="GO" id="GO:0005886">
    <property type="term" value="C:plasma membrane"/>
    <property type="evidence" value="ECO:0007669"/>
    <property type="project" value="UniProtKB-SubCell"/>
</dbReference>
<dbReference type="SMART" id="SM00369">
    <property type="entry name" value="LRR_TYP"/>
    <property type="match status" value="8"/>
</dbReference>
<keyword evidence="12" id="KW-1015">Disulfide bond</keyword>
<evidence type="ECO:0000313" key="23">
    <source>
        <dbReference type="RefSeq" id="XP_033780800.1"/>
    </source>
</evidence>
<keyword evidence="13" id="KW-0407">Ion channel</keyword>
<evidence type="ECO:0000256" key="6">
    <source>
        <dbReference type="ARBA" id="ARBA00022692"/>
    </source>
</evidence>
<evidence type="ECO:0000256" key="11">
    <source>
        <dbReference type="ARBA" id="ARBA00023136"/>
    </source>
</evidence>
<keyword evidence="7" id="KW-0732">Signal</keyword>
<dbReference type="AlphaFoldDB" id="A0A6P8PHG2"/>
<evidence type="ECO:0000256" key="13">
    <source>
        <dbReference type="ARBA" id="ARBA00023303"/>
    </source>
</evidence>
<dbReference type="PROSITE" id="PS51450">
    <property type="entry name" value="LRR"/>
    <property type="match status" value="3"/>
</dbReference>
<evidence type="ECO:0000313" key="22">
    <source>
        <dbReference type="RefSeq" id="XP_033780799.1"/>
    </source>
</evidence>
<keyword evidence="6 18" id="KW-0812">Transmembrane</keyword>
<dbReference type="GeneID" id="117350574"/>
<dbReference type="Proteomes" id="UP000515159">
    <property type="component" value="Chromosome 16"/>
</dbReference>
<dbReference type="PANTHER" id="PTHR24366:SF161">
    <property type="entry name" value="TIR DOMAIN-CONTAINING PROTEIN"/>
    <property type="match status" value="1"/>
</dbReference>
<keyword evidence="3" id="KW-0813">Transport</keyword>
<evidence type="ECO:0000313" key="21">
    <source>
        <dbReference type="Proteomes" id="UP000515159"/>
    </source>
</evidence>
<evidence type="ECO:0000256" key="2">
    <source>
        <dbReference type="ARBA" id="ARBA00010471"/>
    </source>
</evidence>
<reference evidence="22 23" key="1">
    <citation type="submission" date="2025-04" db="UniProtKB">
        <authorList>
            <consortium name="RefSeq"/>
        </authorList>
    </citation>
    <scope>IDENTIFICATION</scope>
</reference>
<dbReference type="InterPro" id="IPR032675">
    <property type="entry name" value="LRR_dom_sf"/>
</dbReference>
<dbReference type="Gene3D" id="3.80.10.10">
    <property type="entry name" value="Ribonuclease Inhibitor"/>
    <property type="match status" value="2"/>
</dbReference>
<gene>
    <name evidence="22 23" type="primary">LOC117350574</name>
</gene>
<feature type="transmembrane region" description="Helical" evidence="18">
    <location>
        <begin position="327"/>
        <end position="349"/>
    </location>
</feature>
<dbReference type="RefSeq" id="XP_033780800.1">
    <property type="nucleotide sequence ID" value="XM_033924909.1"/>
</dbReference>
<accession>A0A6P8PHG2</accession>
<feature type="domain" description="Disease resistance R13L4/SHOC-2-like LRR" evidence="20">
    <location>
        <begin position="583"/>
        <end position="675"/>
    </location>
</feature>
<evidence type="ECO:0000259" key="19">
    <source>
        <dbReference type="Pfam" id="PF12534"/>
    </source>
</evidence>
<dbReference type="Pfam" id="PF12534">
    <property type="entry name" value="Pannexin_like"/>
    <property type="match status" value="1"/>
</dbReference>
<evidence type="ECO:0000256" key="14">
    <source>
        <dbReference type="ARBA" id="ARBA00024145"/>
    </source>
</evidence>
<keyword evidence="8" id="KW-0677">Repeat</keyword>
<dbReference type="PANTHER" id="PTHR24366">
    <property type="entry name" value="IG(IMMUNOGLOBULIN) AND LRR(LEUCINE RICH REPEAT) DOMAINS"/>
    <property type="match status" value="1"/>
</dbReference>
<feature type="transmembrane region" description="Helical" evidence="18">
    <location>
        <begin position="27"/>
        <end position="48"/>
    </location>
</feature>
<comment type="catalytic activity">
    <reaction evidence="16">
        <text>chloride(in) = chloride(out)</text>
        <dbReference type="Rhea" id="RHEA:29823"/>
        <dbReference type="ChEBI" id="CHEBI:17996"/>
    </reaction>
</comment>
<keyword evidence="10" id="KW-0406">Ion transport</keyword>
<evidence type="ECO:0000256" key="12">
    <source>
        <dbReference type="ARBA" id="ARBA00023157"/>
    </source>
</evidence>
<organism evidence="21 23">
    <name type="scientific">Geotrypetes seraphini</name>
    <name type="common">Gaboon caecilian</name>
    <name type="synonym">Caecilia seraphini</name>
    <dbReference type="NCBI Taxonomy" id="260995"/>
    <lineage>
        <taxon>Eukaryota</taxon>
        <taxon>Metazoa</taxon>
        <taxon>Chordata</taxon>
        <taxon>Craniata</taxon>
        <taxon>Vertebrata</taxon>
        <taxon>Euteleostomi</taxon>
        <taxon>Amphibia</taxon>
        <taxon>Gymnophiona</taxon>
        <taxon>Geotrypetes</taxon>
    </lineage>
</organism>
<keyword evidence="5" id="KW-0433">Leucine-rich repeat</keyword>
<dbReference type="SMART" id="SM00365">
    <property type="entry name" value="LRR_SD22"/>
    <property type="match status" value="3"/>
</dbReference>
<evidence type="ECO:0000256" key="8">
    <source>
        <dbReference type="ARBA" id="ARBA00022737"/>
    </source>
</evidence>
<comment type="subcellular location">
    <subcellularLocation>
        <location evidence="1">Cell membrane</location>
        <topology evidence="1">Multi-pass membrane protein</topology>
    </subcellularLocation>
</comment>
<evidence type="ECO:0000256" key="1">
    <source>
        <dbReference type="ARBA" id="ARBA00004651"/>
    </source>
</evidence>
<feature type="region of interest" description="Disordered" evidence="17">
    <location>
        <begin position="65"/>
        <end position="89"/>
    </location>
</feature>
<dbReference type="InterPro" id="IPR001611">
    <property type="entry name" value="Leu-rich_rpt"/>
</dbReference>
<dbReference type="SUPFAM" id="SSF52058">
    <property type="entry name" value="L domain-like"/>
    <property type="match status" value="2"/>
</dbReference>
<evidence type="ECO:0000256" key="18">
    <source>
        <dbReference type="SAM" id="Phobius"/>
    </source>
</evidence>
<dbReference type="OrthoDB" id="676979at2759"/>